<dbReference type="PANTHER" id="PTHR11802">
    <property type="entry name" value="SERINE PROTEASE FAMILY S10 SERINE CARBOXYPEPTIDASE"/>
    <property type="match status" value="1"/>
</dbReference>
<dbReference type="OrthoDB" id="1738986at2759"/>
<name>A0A9Q0HE36_9MAGN</name>
<evidence type="ECO:0000313" key="3">
    <source>
        <dbReference type="Proteomes" id="UP001141806"/>
    </source>
</evidence>
<dbReference type="AlphaFoldDB" id="A0A9Q0HE36"/>
<organism evidence="2 3">
    <name type="scientific">Protea cynaroides</name>
    <dbReference type="NCBI Taxonomy" id="273540"/>
    <lineage>
        <taxon>Eukaryota</taxon>
        <taxon>Viridiplantae</taxon>
        <taxon>Streptophyta</taxon>
        <taxon>Embryophyta</taxon>
        <taxon>Tracheophyta</taxon>
        <taxon>Spermatophyta</taxon>
        <taxon>Magnoliopsida</taxon>
        <taxon>Proteales</taxon>
        <taxon>Proteaceae</taxon>
        <taxon>Protea</taxon>
    </lineage>
</organism>
<evidence type="ECO:0000313" key="2">
    <source>
        <dbReference type="EMBL" id="KAJ4963536.1"/>
    </source>
</evidence>
<dbReference type="EMBL" id="JAMYWD010000008">
    <property type="protein sequence ID" value="KAJ4963536.1"/>
    <property type="molecule type" value="Genomic_DNA"/>
</dbReference>
<dbReference type="PANTHER" id="PTHR11802:SF29">
    <property type="entry name" value="SERINE CARBOXYPEPTIDASE-LIKE 19"/>
    <property type="match status" value="1"/>
</dbReference>
<keyword evidence="3" id="KW-1185">Reference proteome</keyword>
<dbReference type="InterPro" id="IPR029058">
    <property type="entry name" value="AB_hydrolase_fold"/>
</dbReference>
<reference evidence="2" key="1">
    <citation type="journal article" date="2023" name="Plant J.">
        <title>The genome of the king protea, Protea cynaroides.</title>
        <authorList>
            <person name="Chang J."/>
            <person name="Duong T.A."/>
            <person name="Schoeman C."/>
            <person name="Ma X."/>
            <person name="Roodt D."/>
            <person name="Barker N."/>
            <person name="Li Z."/>
            <person name="Van de Peer Y."/>
            <person name="Mizrachi E."/>
        </authorList>
    </citation>
    <scope>NUCLEOTIDE SEQUENCE</scope>
    <source>
        <tissue evidence="2">Young leaves</tissue>
    </source>
</reference>
<dbReference type="GO" id="GO:0019748">
    <property type="term" value="P:secondary metabolic process"/>
    <property type="evidence" value="ECO:0007669"/>
    <property type="project" value="TreeGrafter"/>
</dbReference>
<dbReference type="Pfam" id="PF00450">
    <property type="entry name" value="Peptidase_S10"/>
    <property type="match status" value="1"/>
</dbReference>
<dbReference type="Proteomes" id="UP001141806">
    <property type="component" value="Unassembled WGS sequence"/>
</dbReference>
<dbReference type="Gene3D" id="3.40.50.1820">
    <property type="entry name" value="alpha/beta hydrolase"/>
    <property type="match status" value="1"/>
</dbReference>
<evidence type="ECO:0000256" key="1">
    <source>
        <dbReference type="ARBA" id="ARBA00009431"/>
    </source>
</evidence>
<dbReference type="GO" id="GO:0016747">
    <property type="term" value="F:acyltransferase activity, transferring groups other than amino-acyl groups"/>
    <property type="evidence" value="ECO:0007669"/>
    <property type="project" value="TreeGrafter"/>
</dbReference>
<protein>
    <submittedName>
        <fullName evidence="2">Uncharacterized protein</fullName>
    </submittedName>
</protein>
<dbReference type="GO" id="GO:0004185">
    <property type="term" value="F:serine-type carboxypeptidase activity"/>
    <property type="evidence" value="ECO:0007669"/>
    <property type="project" value="InterPro"/>
</dbReference>
<comment type="caution">
    <text evidence="2">The sequence shown here is derived from an EMBL/GenBank/DDBJ whole genome shotgun (WGS) entry which is preliminary data.</text>
</comment>
<sequence length="136" mass="15763">MKLMSSGYLLGNPVTDLTFDRNKIVPFCHGMGLIPDELYESLKRSCGGNYIQIEPTNVQCLKDMQLFHKILDPQPPIPTVGCRVSIEKWQRCKYDLPYLFQVQSSIPYHAFLSKKRLSIFDIQVRCAVLIKIYDYK</sequence>
<dbReference type="InterPro" id="IPR001563">
    <property type="entry name" value="Peptidase_S10"/>
</dbReference>
<gene>
    <name evidence="2" type="ORF">NE237_023475</name>
</gene>
<comment type="similarity">
    <text evidence="1">Belongs to the peptidase S10 family.</text>
</comment>
<accession>A0A9Q0HE36</accession>
<proteinExistence type="inferred from homology"/>
<dbReference type="GO" id="GO:0006508">
    <property type="term" value="P:proteolysis"/>
    <property type="evidence" value="ECO:0007669"/>
    <property type="project" value="InterPro"/>
</dbReference>
<dbReference type="SUPFAM" id="SSF53474">
    <property type="entry name" value="alpha/beta-Hydrolases"/>
    <property type="match status" value="1"/>
</dbReference>